<evidence type="ECO:0000313" key="2">
    <source>
        <dbReference type="Proteomes" id="UP000316649"/>
    </source>
</evidence>
<keyword evidence="2" id="KW-1185">Reference proteome</keyword>
<dbReference type="InterPro" id="IPR021312">
    <property type="entry name" value="DUF2889"/>
</dbReference>
<dbReference type="Proteomes" id="UP000316649">
    <property type="component" value="Unassembled WGS sequence"/>
</dbReference>
<dbReference type="AlphaFoldDB" id="A0A558DMB3"/>
<dbReference type="OrthoDB" id="6862397at2"/>
<dbReference type="RefSeq" id="WP_144357099.1">
    <property type="nucleotide sequence ID" value="NZ_VMNH01000002.1"/>
</dbReference>
<protein>
    <submittedName>
        <fullName evidence="1">DUF2889 domain-containing protein</fullName>
    </submittedName>
</protein>
<gene>
    <name evidence="1" type="ORF">FHP88_00860</name>
</gene>
<dbReference type="Pfam" id="PF11136">
    <property type="entry name" value="DUF2889"/>
    <property type="match status" value="1"/>
</dbReference>
<sequence length="189" mass="21364">MPLPRSVEREHLHTRKISCEGYLRQDGLWDLEAHLTDTKTFGFDTRHRGYMEPGAPVHGLHLRVTMDLDFVIHDVVAVSDDTPYPVCKQTAEAMRELIGIKIGPGWMREVRSRVERKASCTHLMELLGPLATTAYQTMHSALEERANQQPVKTKPRILDTCIALASDGPEVKARWPEFYTGPQDSDDAS</sequence>
<name>A0A558DMB3_9GAMM</name>
<proteinExistence type="predicted"/>
<organism evidence="1 2">
    <name type="scientific">Sedimenticola selenatireducens</name>
    <dbReference type="NCBI Taxonomy" id="191960"/>
    <lineage>
        <taxon>Bacteria</taxon>
        <taxon>Pseudomonadati</taxon>
        <taxon>Pseudomonadota</taxon>
        <taxon>Gammaproteobacteria</taxon>
        <taxon>Chromatiales</taxon>
        <taxon>Sedimenticolaceae</taxon>
        <taxon>Sedimenticola</taxon>
    </lineage>
</organism>
<dbReference type="EMBL" id="VMNH01000002">
    <property type="protein sequence ID" value="TVO78741.1"/>
    <property type="molecule type" value="Genomic_DNA"/>
</dbReference>
<reference evidence="1 2" key="1">
    <citation type="submission" date="2019-07" db="EMBL/GenBank/DDBJ databases">
        <title>The pathways for chlorine oxyanion respiration interact through the shared metabolite chlorate.</title>
        <authorList>
            <person name="Barnum T.P."/>
            <person name="Cheng Y."/>
            <person name="Hill K.A."/>
            <person name="Lucas L.N."/>
            <person name="Carlson H.K."/>
            <person name="Coates J.D."/>
        </authorList>
    </citation>
    <scope>NUCLEOTIDE SEQUENCE [LARGE SCALE GENOMIC DNA]</scope>
    <source>
        <strain evidence="1 2">BK-1</strain>
    </source>
</reference>
<comment type="caution">
    <text evidence="1">The sequence shown here is derived from an EMBL/GenBank/DDBJ whole genome shotgun (WGS) entry which is preliminary data.</text>
</comment>
<evidence type="ECO:0000313" key="1">
    <source>
        <dbReference type="EMBL" id="TVO78741.1"/>
    </source>
</evidence>
<accession>A0A558DMB3</accession>